<evidence type="ECO:0000313" key="3">
    <source>
        <dbReference type="EMBL" id="KAG6389168.1"/>
    </source>
</evidence>
<protein>
    <recommendedName>
        <fullName evidence="2">Disease resistance R13L4/SHOC-2-like LRR domain-containing protein</fullName>
    </recommendedName>
</protein>
<dbReference type="PANTHER" id="PTHR15140:SF41">
    <property type="entry name" value="DISEASE RESISTANCE PROTEIN RF45 ISOFORM X1-RELATED"/>
    <property type="match status" value="1"/>
</dbReference>
<accession>A0A8X8W6J5</accession>
<dbReference type="Proteomes" id="UP000298416">
    <property type="component" value="Unassembled WGS sequence"/>
</dbReference>
<dbReference type="PANTHER" id="PTHR15140">
    <property type="entry name" value="TUBULIN-SPECIFIC CHAPERONE E"/>
    <property type="match status" value="1"/>
</dbReference>
<dbReference type="SUPFAM" id="SSF52058">
    <property type="entry name" value="L domain-like"/>
    <property type="match status" value="1"/>
</dbReference>
<dbReference type="Gene3D" id="3.80.10.10">
    <property type="entry name" value="Ribonuclease Inhibitor"/>
    <property type="match status" value="1"/>
</dbReference>
<sequence length="212" mass="24992">MQSLRHIYMCILINSEIDQLDNIETLTYFPVGNGTYRFTCIRKITKLRKLSIQEMHENVDVNDLFYELKSLKSLDCLILRGYRFRSMPNLHMLHVLESLTQLKLDGLITRPLRTTDFPPNISYLTLVDTCLNQDPMPTLGKLPKLFYLSLRNAYTGREMVITWDSFPELGVLILGELWNLRNVIVKRYTMPMLERLEINSCPYCQERFCRMV</sequence>
<keyword evidence="4" id="KW-1185">Reference proteome</keyword>
<name>A0A8X8W6J5_SALSN</name>
<dbReference type="EMBL" id="PNBA02000020">
    <property type="protein sequence ID" value="KAG6389168.1"/>
    <property type="molecule type" value="Genomic_DNA"/>
</dbReference>
<proteinExistence type="predicted"/>
<evidence type="ECO:0000313" key="4">
    <source>
        <dbReference type="Proteomes" id="UP000298416"/>
    </source>
</evidence>
<dbReference type="InterPro" id="IPR032675">
    <property type="entry name" value="LRR_dom_sf"/>
</dbReference>
<keyword evidence="1" id="KW-0677">Repeat</keyword>
<reference evidence="3" key="1">
    <citation type="submission" date="2018-01" db="EMBL/GenBank/DDBJ databases">
        <authorList>
            <person name="Mao J.F."/>
        </authorList>
    </citation>
    <scope>NUCLEOTIDE SEQUENCE</scope>
    <source>
        <strain evidence="3">Huo1</strain>
        <tissue evidence="3">Leaf</tissue>
    </source>
</reference>
<evidence type="ECO:0000259" key="2">
    <source>
        <dbReference type="Pfam" id="PF23598"/>
    </source>
</evidence>
<dbReference type="AlphaFoldDB" id="A0A8X8W6J5"/>
<organism evidence="3">
    <name type="scientific">Salvia splendens</name>
    <name type="common">Scarlet sage</name>
    <dbReference type="NCBI Taxonomy" id="180675"/>
    <lineage>
        <taxon>Eukaryota</taxon>
        <taxon>Viridiplantae</taxon>
        <taxon>Streptophyta</taxon>
        <taxon>Embryophyta</taxon>
        <taxon>Tracheophyta</taxon>
        <taxon>Spermatophyta</taxon>
        <taxon>Magnoliopsida</taxon>
        <taxon>eudicotyledons</taxon>
        <taxon>Gunneridae</taxon>
        <taxon>Pentapetalae</taxon>
        <taxon>asterids</taxon>
        <taxon>lamiids</taxon>
        <taxon>Lamiales</taxon>
        <taxon>Lamiaceae</taxon>
        <taxon>Nepetoideae</taxon>
        <taxon>Mentheae</taxon>
        <taxon>Salviinae</taxon>
        <taxon>Salvia</taxon>
        <taxon>Salvia subgen. Calosphace</taxon>
        <taxon>core Calosphace</taxon>
    </lineage>
</organism>
<evidence type="ECO:0000256" key="1">
    <source>
        <dbReference type="ARBA" id="ARBA00022737"/>
    </source>
</evidence>
<comment type="caution">
    <text evidence="3">The sequence shown here is derived from an EMBL/GenBank/DDBJ whole genome shotgun (WGS) entry which is preliminary data.</text>
</comment>
<gene>
    <name evidence="3" type="ORF">SASPL_150627</name>
</gene>
<feature type="domain" description="Disease resistance R13L4/SHOC-2-like LRR" evidence="2">
    <location>
        <begin position="11"/>
        <end position="199"/>
    </location>
</feature>
<dbReference type="InterPro" id="IPR055414">
    <property type="entry name" value="LRR_R13L4/SHOC2-like"/>
</dbReference>
<reference evidence="3" key="2">
    <citation type="submission" date="2020-08" db="EMBL/GenBank/DDBJ databases">
        <title>Plant Genome Project.</title>
        <authorList>
            <person name="Zhang R.-G."/>
        </authorList>
    </citation>
    <scope>NUCLEOTIDE SEQUENCE</scope>
    <source>
        <strain evidence="3">Huo1</strain>
        <tissue evidence="3">Leaf</tissue>
    </source>
</reference>
<dbReference type="Pfam" id="PF23598">
    <property type="entry name" value="LRR_14"/>
    <property type="match status" value="1"/>
</dbReference>